<evidence type="ECO:0000256" key="12">
    <source>
        <dbReference type="ARBA" id="ARBA00023239"/>
    </source>
</evidence>
<keyword evidence="8" id="KW-0520">NAD</keyword>
<dbReference type="InterPro" id="IPR036291">
    <property type="entry name" value="NAD(P)-bd_dom_sf"/>
</dbReference>
<evidence type="ECO:0000259" key="16">
    <source>
        <dbReference type="Pfam" id="PF00725"/>
    </source>
</evidence>
<comment type="similarity">
    <text evidence="3">In the N-terminal section; belongs to the enoyl-CoA hydratase/isomerase family.</text>
</comment>
<dbReference type="SUPFAM" id="SSF48179">
    <property type="entry name" value="6-phosphogluconate dehydrogenase C-terminal domain-like"/>
    <property type="match status" value="2"/>
</dbReference>
<evidence type="ECO:0000313" key="19">
    <source>
        <dbReference type="Proteomes" id="UP001595379"/>
    </source>
</evidence>
<dbReference type="Proteomes" id="UP001595379">
    <property type="component" value="Unassembled WGS sequence"/>
</dbReference>
<comment type="subunit">
    <text evidence="4">Monomer.</text>
</comment>
<comment type="similarity">
    <text evidence="15">Belongs to the enoyl-CoA hydratase/isomerase family.</text>
</comment>
<dbReference type="CDD" id="cd06558">
    <property type="entry name" value="crotonase-like"/>
    <property type="match status" value="1"/>
</dbReference>
<dbReference type="Pfam" id="PF02737">
    <property type="entry name" value="3HCDH_N"/>
    <property type="match status" value="1"/>
</dbReference>
<dbReference type="InterPro" id="IPR018376">
    <property type="entry name" value="Enoyl-CoA_hyd/isom_CS"/>
</dbReference>
<keyword evidence="5" id="KW-0276">Fatty acid metabolism</keyword>
<evidence type="ECO:0000256" key="11">
    <source>
        <dbReference type="ARBA" id="ARBA00023235"/>
    </source>
</evidence>
<dbReference type="PANTHER" id="PTHR23309">
    <property type="entry name" value="3-HYDROXYACYL-COA DEHYROGENASE"/>
    <property type="match status" value="1"/>
</dbReference>
<accession>A0ABV7A0S1</accession>
<keyword evidence="13" id="KW-0511">Multifunctional enzyme</keyword>
<feature type="domain" description="3-hydroxyacyl-CoA dehydrogenase C-terminal" evidence="16">
    <location>
        <begin position="476"/>
        <end position="569"/>
    </location>
</feature>
<dbReference type="Gene3D" id="1.10.1040.50">
    <property type="match status" value="1"/>
</dbReference>
<evidence type="ECO:0000256" key="2">
    <source>
        <dbReference type="ARBA" id="ARBA00005005"/>
    </source>
</evidence>
<keyword evidence="6" id="KW-0442">Lipid degradation</keyword>
<evidence type="ECO:0000256" key="8">
    <source>
        <dbReference type="ARBA" id="ARBA00023027"/>
    </source>
</evidence>
<dbReference type="EMBL" id="JBHRSV010000028">
    <property type="protein sequence ID" value="MFC2927240.1"/>
    <property type="molecule type" value="Genomic_DNA"/>
</dbReference>
<dbReference type="Pfam" id="PF00378">
    <property type="entry name" value="ECH_1"/>
    <property type="match status" value="1"/>
</dbReference>
<dbReference type="InterPro" id="IPR001753">
    <property type="entry name" value="Enoyl-CoA_hydra/iso"/>
</dbReference>
<evidence type="ECO:0000313" key="18">
    <source>
        <dbReference type="EMBL" id="MFC2927240.1"/>
    </source>
</evidence>
<dbReference type="InterPro" id="IPR006176">
    <property type="entry name" value="3-OHacyl-CoA_DH_NAD-bd"/>
</dbReference>
<evidence type="ECO:0000256" key="6">
    <source>
        <dbReference type="ARBA" id="ARBA00022963"/>
    </source>
</evidence>
<evidence type="ECO:0000256" key="10">
    <source>
        <dbReference type="ARBA" id="ARBA00023140"/>
    </source>
</evidence>
<evidence type="ECO:0000256" key="4">
    <source>
        <dbReference type="ARBA" id="ARBA00011245"/>
    </source>
</evidence>
<keyword evidence="11" id="KW-0413">Isomerase</keyword>
<dbReference type="PANTHER" id="PTHR23309:SF49">
    <property type="entry name" value="PEROXISOMAL BIFUNCTIONAL ENZYME"/>
    <property type="match status" value="1"/>
</dbReference>
<dbReference type="Pfam" id="PF00725">
    <property type="entry name" value="3HCDH"/>
    <property type="match status" value="2"/>
</dbReference>
<evidence type="ECO:0000259" key="17">
    <source>
        <dbReference type="Pfam" id="PF02737"/>
    </source>
</evidence>
<organism evidence="18 19">
    <name type="scientific">Hyphobacterium vulgare</name>
    <dbReference type="NCBI Taxonomy" id="1736751"/>
    <lineage>
        <taxon>Bacteria</taxon>
        <taxon>Pseudomonadati</taxon>
        <taxon>Pseudomonadota</taxon>
        <taxon>Alphaproteobacteria</taxon>
        <taxon>Maricaulales</taxon>
        <taxon>Maricaulaceae</taxon>
        <taxon>Hyphobacterium</taxon>
    </lineage>
</organism>
<reference evidence="19" key="1">
    <citation type="journal article" date="2019" name="Int. J. Syst. Evol. Microbiol.">
        <title>The Global Catalogue of Microorganisms (GCM) 10K type strain sequencing project: providing services to taxonomists for standard genome sequencing and annotation.</title>
        <authorList>
            <consortium name="The Broad Institute Genomics Platform"/>
            <consortium name="The Broad Institute Genome Sequencing Center for Infectious Disease"/>
            <person name="Wu L."/>
            <person name="Ma J."/>
        </authorList>
    </citation>
    <scope>NUCLEOTIDE SEQUENCE [LARGE SCALE GENOMIC DNA]</scope>
    <source>
        <strain evidence="19">KCTC 52487</strain>
    </source>
</reference>
<dbReference type="InterPro" id="IPR006108">
    <property type="entry name" value="3HC_DH_C"/>
</dbReference>
<evidence type="ECO:0000256" key="9">
    <source>
        <dbReference type="ARBA" id="ARBA00023098"/>
    </source>
</evidence>
<name>A0ABV7A0S1_9PROT</name>
<keyword evidence="9" id="KW-0443">Lipid metabolism</keyword>
<comment type="caution">
    <text evidence="18">The sequence shown here is derived from an EMBL/GenBank/DDBJ whole genome shotgun (WGS) entry which is preliminary data.</text>
</comment>
<dbReference type="SUPFAM" id="SSF52096">
    <property type="entry name" value="ClpP/crotonase"/>
    <property type="match status" value="1"/>
</dbReference>
<feature type="domain" description="3-hydroxyacyl-CoA dehydrogenase NAD binding" evidence="17">
    <location>
        <begin position="295"/>
        <end position="471"/>
    </location>
</feature>
<evidence type="ECO:0000256" key="7">
    <source>
        <dbReference type="ARBA" id="ARBA00023002"/>
    </source>
</evidence>
<proteinExistence type="inferred from homology"/>
<gene>
    <name evidence="18" type="ORF">ACFOOR_14125</name>
</gene>
<dbReference type="RefSeq" id="WP_343163229.1">
    <property type="nucleotide sequence ID" value="NZ_JBHRSV010000028.1"/>
</dbReference>
<dbReference type="PROSITE" id="PS00166">
    <property type="entry name" value="ENOYL_COA_HYDRATASE"/>
    <property type="match status" value="1"/>
</dbReference>
<evidence type="ECO:0000256" key="3">
    <source>
        <dbReference type="ARBA" id="ARBA00008750"/>
    </source>
</evidence>
<feature type="domain" description="3-hydroxyacyl-CoA dehydrogenase C-terminal" evidence="16">
    <location>
        <begin position="603"/>
        <end position="688"/>
    </location>
</feature>
<keyword evidence="7" id="KW-0560">Oxidoreductase</keyword>
<keyword evidence="10" id="KW-0576">Peroxisome</keyword>
<dbReference type="SUPFAM" id="SSF51735">
    <property type="entry name" value="NAD(P)-binding Rossmann-fold domains"/>
    <property type="match status" value="1"/>
</dbReference>
<dbReference type="InterPro" id="IPR008927">
    <property type="entry name" value="6-PGluconate_DH-like_C_sf"/>
</dbReference>
<dbReference type="Gene3D" id="3.90.226.10">
    <property type="entry name" value="2-enoyl-CoA Hydratase, Chain A, domain 1"/>
    <property type="match status" value="1"/>
</dbReference>
<evidence type="ECO:0000256" key="15">
    <source>
        <dbReference type="RuleBase" id="RU003707"/>
    </source>
</evidence>
<protein>
    <submittedName>
        <fullName evidence="18">3-hydroxyacyl-CoA dehydrogenase NAD-binding domain-containing protein</fullName>
    </submittedName>
</protein>
<comment type="pathway">
    <text evidence="2">Lipid metabolism; fatty acid beta-oxidation.</text>
</comment>
<dbReference type="Gene3D" id="3.40.50.720">
    <property type="entry name" value="NAD(P)-binding Rossmann-like Domain"/>
    <property type="match status" value="1"/>
</dbReference>
<evidence type="ECO:0000256" key="13">
    <source>
        <dbReference type="ARBA" id="ARBA00023268"/>
    </source>
</evidence>
<evidence type="ECO:0000256" key="5">
    <source>
        <dbReference type="ARBA" id="ARBA00022832"/>
    </source>
</evidence>
<comment type="catalytic activity">
    <reaction evidence="14">
        <text>a (3S)-3-hydroxyacyl-CoA + NAD(+) = a 3-oxoacyl-CoA + NADH + H(+)</text>
        <dbReference type="Rhea" id="RHEA:22432"/>
        <dbReference type="ChEBI" id="CHEBI:15378"/>
        <dbReference type="ChEBI" id="CHEBI:57318"/>
        <dbReference type="ChEBI" id="CHEBI:57540"/>
        <dbReference type="ChEBI" id="CHEBI:57945"/>
        <dbReference type="ChEBI" id="CHEBI:90726"/>
        <dbReference type="EC" id="1.1.1.35"/>
    </reaction>
</comment>
<evidence type="ECO:0000256" key="14">
    <source>
        <dbReference type="ARBA" id="ARBA00049556"/>
    </source>
</evidence>
<keyword evidence="19" id="KW-1185">Reference proteome</keyword>
<dbReference type="InterPro" id="IPR029045">
    <property type="entry name" value="ClpP/crotonase-like_dom_sf"/>
</dbReference>
<keyword evidence="12" id="KW-0456">Lyase</keyword>
<comment type="subcellular location">
    <subcellularLocation>
        <location evidence="1">Peroxisome</location>
    </subcellularLocation>
</comment>
<sequence length="695" mass="74201">MSNRVSYEQHDGIAIVTVDNGPVNALSHAVRLGLQSAFQRFETDDTARIALIVGAGRFFIGGADISEFGKPRSEPALPGIINSIEFGEKPVVAAIHGAALGGGLEVALGAHYRLALKGAQLGLPETKLGLIPGAGGSQRVPRLIGIAAALEMIPTGRVMPAEEALKLGLVDRVVDASDVREAGIAYATELLDKGAPPKPVGALPSPQNDPKAFEAARSGLAKSARGEVAPVAAVDAIELATRLDIHEGMAEERRIFHKMMDTPQRAALIHAFFSERKVTKLPALEAVAPREIATAGVIGGGTMGAGIATAALLRGLPITLLERDADAANAARERIAGNLDAAVKRGKLAHEGRERILQEHLAVVTDYDALSSCDLIIEAVFEDMAVKKQVFAELDRVAKPNAILATNTSYLNVNEIADSVSRPGDVIGLHFFSPAHVMKLLEVVVADKTLPEVTATSFALAKRLGKVAVRAGVCDGFIGNRILAHYRKVLDQAVLAGASPFDVDRALTGYGLAMGPYAVGDLAGLDIGWAHRKRLAATRDPRETYAEFSDRLCEAGHFGRKTGRGFYDYSTGKPVPNEDVLDILERERASKGITARTLSDDDIVRRYRAAMVNESARIIDEGIARRPLDVDVTMLNGYGFPRWRGGPMHDADAVGLESILTDIKTFAAEDDFLWQPASLLERLVAEGRTFASLND</sequence>
<evidence type="ECO:0000256" key="1">
    <source>
        <dbReference type="ARBA" id="ARBA00004275"/>
    </source>
</evidence>